<feature type="compositionally biased region" description="Low complexity" evidence="1">
    <location>
        <begin position="170"/>
        <end position="179"/>
    </location>
</feature>
<keyword evidence="3" id="KW-1185">Reference proteome</keyword>
<dbReference type="Proteomes" id="UP000821853">
    <property type="component" value="Chromosome 10"/>
</dbReference>
<evidence type="ECO:0000256" key="1">
    <source>
        <dbReference type="SAM" id="MobiDB-lite"/>
    </source>
</evidence>
<gene>
    <name evidence="2" type="ORF">HPB48_005962</name>
</gene>
<organism evidence="2 3">
    <name type="scientific">Haemaphysalis longicornis</name>
    <name type="common">Bush tick</name>
    <dbReference type="NCBI Taxonomy" id="44386"/>
    <lineage>
        <taxon>Eukaryota</taxon>
        <taxon>Metazoa</taxon>
        <taxon>Ecdysozoa</taxon>
        <taxon>Arthropoda</taxon>
        <taxon>Chelicerata</taxon>
        <taxon>Arachnida</taxon>
        <taxon>Acari</taxon>
        <taxon>Parasitiformes</taxon>
        <taxon>Ixodida</taxon>
        <taxon>Ixodoidea</taxon>
        <taxon>Ixodidae</taxon>
        <taxon>Haemaphysalinae</taxon>
        <taxon>Haemaphysalis</taxon>
    </lineage>
</organism>
<evidence type="ECO:0000313" key="2">
    <source>
        <dbReference type="EMBL" id="KAH9363505.1"/>
    </source>
</evidence>
<evidence type="ECO:0000313" key="3">
    <source>
        <dbReference type="Proteomes" id="UP000821853"/>
    </source>
</evidence>
<dbReference type="VEuPathDB" id="VectorBase:HLOH_050609"/>
<feature type="region of interest" description="Disordered" evidence="1">
    <location>
        <begin position="60"/>
        <end position="108"/>
    </location>
</feature>
<feature type="region of interest" description="Disordered" evidence="1">
    <location>
        <begin position="170"/>
        <end position="219"/>
    </location>
</feature>
<reference evidence="2 3" key="1">
    <citation type="journal article" date="2020" name="Cell">
        <title>Large-Scale Comparative Analyses of Tick Genomes Elucidate Their Genetic Diversity and Vector Capacities.</title>
        <authorList>
            <consortium name="Tick Genome and Microbiome Consortium (TIGMIC)"/>
            <person name="Jia N."/>
            <person name="Wang J."/>
            <person name="Shi W."/>
            <person name="Du L."/>
            <person name="Sun Y."/>
            <person name="Zhan W."/>
            <person name="Jiang J.F."/>
            <person name="Wang Q."/>
            <person name="Zhang B."/>
            <person name="Ji P."/>
            <person name="Bell-Sakyi L."/>
            <person name="Cui X.M."/>
            <person name="Yuan T.T."/>
            <person name="Jiang B.G."/>
            <person name="Yang W.F."/>
            <person name="Lam T.T."/>
            <person name="Chang Q.C."/>
            <person name="Ding S.J."/>
            <person name="Wang X.J."/>
            <person name="Zhu J.G."/>
            <person name="Ruan X.D."/>
            <person name="Zhao L."/>
            <person name="Wei J.T."/>
            <person name="Ye R.Z."/>
            <person name="Que T.C."/>
            <person name="Du C.H."/>
            <person name="Zhou Y.H."/>
            <person name="Cheng J.X."/>
            <person name="Dai P.F."/>
            <person name="Guo W.B."/>
            <person name="Han X.H."/>
            <person name="Huang E.J."/>
            <person name="Li L.F."/>
            <person name="Wei W."/>
            <person name="Gao Y.C."/>
            <person name="Liu J.Z."/>
            <person name="Shao H.Z."/>
            <person name="Wang X."/>
            <person name="Wang C.C."/>
            <person name="Yang T.C."/>
            <person name="Huo Q.B."/>
            <person name="Li W."/>
            <person name="Chen H.Y."/>
            <person name="Chen S.E."/>
            <person name="Zhou L.G."/>
            <person name="Ni X.B."/>
            <person name="Tian J.H."/>
            <person name="Sheng Y."/>
            <person name="Liu T."/>
            <person name="Pan Y.S."/>
            <person name="Xia L.Y."/>
            <person name="Li J."/>
            <person name="Zhao F."/>
            <person name="Cao W.C."/>
        </authorList>
    </citation>
    <scope>NUCLEOTIDE SEQUENCE [LARGE SCALE GENOMIC DNA]</scope>
    <source>
        <strain evidence="2">HaeL-2018</strain>
    </source>
</reference>
<sequence>MLLCFHSRANNLVCLLSANFFLIEDGLFTYTNYDTPVHPSRKPVRRGSYSWWDEPVRAKPSSAEAHAEREDWSGAESSTQWKETDHRSDGLAPAEYRGVKRQRSRSADPSLLARRNTYYEHWGRAGPPMFISGQCSRLRGFAADRRDLVSGHAAAAAAAAAALGPITSLSSPNPSSTGSLVGGSGASFAGGPPPPPPPPPPRLTPSSADFQPPYFPPPYNLPSQPQLDFHDPYGSHHLNSLAAGPQQYHQLHPAAGHQRGLSRRPEEDLLQAVSANMHLPAYGEGRRTEPTAYPRRPDVLVHPHHAHHHLTEQDLLGLHGAAGLPPGIVEDGQASPCSSDDGNDFLEVGTRSHVAASHVIQRELFVAAELVKAEEFRRDFICFDCSHFQRQQVGHQQRVKTRKGHPHA</sequence>
<dbReference type="EMBL" id="JABSTR010000002">
    <property type="protein sequence ID" value="KAH9363505.1"/>
    <property type="molecule type" value="Genomic_DNA"/>
</dbReference>
<name>A0A9J6FMJ3_HAELO</name>
<comment type="caution">
    <text evidence="2">The sequence shown here is derived from an EMBL/GenBank/DDBJ whole genome shotgun (WGS) entry which is preliminary data.</text>
</comment>
<proteinExistence type="predicted"/>
<dbReference type="AlphaFoldDB" id="A0A9J6FMJ3"/>
<accession>A0A9J6FMJ3</accession>
<feature type="compositionally biased region" description="Pro residues" evidence="1">
    <location>
        <begin position="191"/>
        <end position="203"/>
    </location>
</feature>
<protein>
    <submittedName>
        <fullName evidence="2">Uncharacterized protein</fullName>
    </submittedName>
</protein>